<evidence type="ECO:0000256" key="1">
    <source>
        <dbReference type="SAM" id="SignalP"/>
    </source>
</evidence>
<dbReference type="AlphaFoldDB" id="A0A4V2V4F3"/>
<keyword evidence="1" id="KW-0732">Signal</keyword>
<gene>
    <name evidence="2" type="ORF">EDC90_101571</name>
</gene>
<feature type="chain" id="PRO_5020828836" description="Lipoprotein" evidence="1">
    <location>
        <begin position="22"/>
        <end position="133"/>
    </location>
</feature>
<dbReference type="EMBL" id="SMAR01000015">
    <property type="protein sequence ID" value="TCT38859.1"/>
    <property type="molecule type" value="Genomic_DNA"/>
</dbReference>
<sequence>MFSSIKSATVHAFGALMLLSAAGCQTQSVTPMTSTLPENPTMQQLLDEAATADLGAQLCQSYGGLRATNRLNALAENDYAKARAMGATDADIRQAQIRARQKASADQNLTGNDKACNDILSLYQLPSPMQGSL</sequence>
<dbReference type="RefSeq" id="WP_132311562.1">
    <property type="nucleotide sequence ID" value="NZ_SMAR01000015.1"/>
</dbReference>
<proteinExistence type="predicted"/>
<reference evidence="2 3" key="1">
    <citation type="submission" date="2019-03" db="EMBL/GenBank/DDBJ databases">
        <title>Freshwater and sediment microbial communities from various areas in North America, analyzing microbe dynamics in response to fracking.</title>
        <authorList>
            <person name="Lamendella R."/>
        </authorList>
    </citation>
    <scope>NUCLEOTIDE SEQUENCE [LARGE SCALE GENOMIC DNA]</scope>
    <source>
        <strain evidence="2 3">175.2</strain>
    </source>
</reference>
<protein>
    <recommendedName>
        <fullName evidence="4">Lipoprotein</fullName>
    </recommendedName>
</protein>
<dbReference type="PROSITE" id="PS51257">
    <property type="entry name" value="PROKAR_LIPOPROTEIN"/>
    <property type="match status" value="1"/>
</dbReference>
<feature type="signal peptide" evidence="1">
    <location>
        <begin position="1"/>
        <end position="21"/>
    </location>
</feature>
<name>A0A4V2V4F3_9HYPH</name>
<accession>A0A4V2V4F3</accession>
<evidence type="ECO:0008006" key="4">
    <source>
        <dbReference type="Google" id="ProtNLM"/>
    </source>
</evidence>
<keyword evidence="3" id="KW-1185">Reference proteome</keyword>
<comment type="caution">
    <text evidence="2">The sequence shown here is derived from an EMBL/GenBank/DDBJ whole genome shotgun (WGS) entry which is preliminary data.</text>
</comment>
<organism evidence="2 3">
    <name type="scientific">Martelella mediterranea</name>
    <dbReference type="NCBI Taxonomy" id="293089"/>
    <lineage>
        <taxon>Bacteria</taxon>
        <taxon>Pseudomonadati</taxon>
        <taxon>Pseudomonadota</taxon>
        <taxon>Alphaproteobacteria</taxon>
        <taxon>Hyphomicrobiales</taxon>
        <taxon>Aurantimonadaceae</taxon>
        <taxon>Martelella</taxon>
    </lineage>
</organism>
<evidence type="ECO:0000313" key="3">
    <source>
        <dbReference type="Proteomes" id="UP000295097"/>
    </source>
</evidence>
<dbReference type="Proteomes" id="UP000295097">
    <property type="component" value="Unassembled WGS sequence"/>
</dbReference>
<dbReference type="OrthoDB" id="7916394at2"/>
<evidence type="ECO:0000313" key="2">
    <source>
        <dbReference type="EMBL" id="TCT38859.1"/>
    </source>
</evidence>